<organism evidence="9 10">
    <name type="scientific">Phytophthora infestans</name>
    <name type="common">Potato late blight agent</name>
    <name type="synonym">Botrytis infestans</name>
    <dbReference type="NCBI Taxonomy" id="4787"/>
    <lineage>
        <taxon>Eukaryota</taxon>
        <taxon>Sar</taxon>
        <taxon>Stramenopiles</taxon>
        <taxon>Oomycota</taxon>
        <taxon>Peronosporomycetes</taxon>
        <taxon>Peronosporales</taxon>
        <taxon>Peronosporaceae</taxon>
        <taxon>Phytophthora</taxon>
    </lineage>
</organism>
<dbReference type="InterPro" id="IPR023561">
    <property type="entry name" value="Carbonic_anhydrase_a-class"/>
</dbReference>
<keyword evidence="5" id="KW-0456">Lyase</keyword>
<dbReference type="GO" id="GO:0004089">
    <property type="term" value="F:carbonate dehydratase activity"/>
    <property type="evidence" value="ECO:0007669"/>
    <property type="project" value="UniProtKB-EC"/>
</dbReference>
<evidence type="ECO:0000256" key="4">
    <source>
        <dbReference type="ARBA" id="ARBA00022833"/>
    </source>
</evidence>
<reference evidence="9" key="1">
    <citation type="submission" date="2020-03" db="EMBL/GenBank/DDBJ databases">
        <title>Hybrid Assembly of Korean Phytophthora infestans isolates.</title>
        <authorList>
            <person name="Prokchorchik M."/>
            <person name="Lee Y."/>
            <person name="Seo J."/>
            <person name="Cho J.-H."/>
            <person name="Park Y.-E."/>
            <person name="Jang D.-C."/>
            <person name="Im J.-S."/>
            <person name="Choi J.-G."/>
            <person name="Park H.-J."/>
            <person name="Lee G.-B."/>
            <person name="Lee Y.-G."/>
            <person name="Hong S.-Y."/>
            <person name="Cho K."/>
            <person name="Sohn K.H."/>
        </authorList>
    </citation>
    <scope>NUCLEOTIDE SEQUENCE</scope>
    <source>
        <strain evidence="9">KR_2_A2</strain>
    </source>
</reference>
<comment type="similarity">
    <text evidence="1">Belongs to the alpha-carbonic anhydrase family.</text>
</comment>
<evidence type="ECO:0000259" key="8">
    <source>
        <dbReference type="PROSITE" id="PS51144"/>
    </source>
</evidence>
<dbReference type="Proteomes" id="UP000704712">
    <property type="component" value="Unassembled WGS sequence"/>
</dbReference>
<evidence type="ECO:0000256" key="5">
    <source>
        <dbReference type="ARBA" id="ARBA00023239"/>
    </source>
</evidence>
<dbReference type="SMART" id="SM01057">
    <property type="entry name" value="Carb_anhydrase"/>
    <property type="match status" value="1"/>
</dbReference>
<feature type="chain" id="PRO_5035899580" description="carbonic anhydrase" evidence="7">
    <location>
        <begin position="23"/>
        <end position="213"/>
    </location>
</feature>
<dbReference type="InterPro" id="IPR041891">
    <property type="entry name" value="Alpha_CA_prokaryot-like"/>
</dbReference>
<protein>
    <recommendedName>
        <fullName evidence="2">carbonic anhydrase</fullName>
        <ecNumber evidence="2">4.2.1.1</ecNumber>
    </recommendedName>
</protein>
<evidence type="ECO:0000256" key="3">
    <source>
        <dbReference type="ARBA" id="ARBA00022723"/>
    </source>
</evidence>
<comment type="caution">
    <text evidence="9">The sequence shown here is derived from an EMBL/GenBank/DDBJ whole genome shotgun (WGS) entry which is preliminary data.</text>
</comment>
<dbReference type="EMBL" id="JAACNO010002903">
    <property type="protein sequence ID" value="KAF4129923.1"/>
    <property type="molecule type" value="Genomic_DNA"/>
</dbReference>
<evidence type="ECO:0000256" key="6">
    <source>
        <dbReference type="ARBA" id="ARBA00048348"/>
    </source>
</evidence>
<evidence type="ECO:0000256" key="2">
    <source>
        <dbReference type="ARBA" id="ARBA00012925"/>
    </source>
</evidence>
<keyword evidence="4" id="KW-0862">Zinc</keyword>
<dbReference type="PROSITE" id="PS51144">
    <property type="entry name" value="ALPHA_CA_2"/>
    <property type="match status" value="1"/>
</dbReference>
<sequence length="213" mass="22783">MKLFAAVAIAACALTATNVAAAGEGPWGYKANDTSMASPDRWSEATVDGGSCTATANGASYNMLQFHMHVPSEHTLNGQYLGGEVHFVHSNADSSALLVTGVFLRLCKDANVTASATLAPYSDLVNKTADAQGVFNYAGSLTTPGCTEIVDWWVVKKPVDVSTGDLERLQSQLRKLRMTDDGRRKERSSGAAFEWQNCEGTAVDEHVVFVIFS</sequence>
<accession>A0A8S9TPL2</accession>
<dbReference type="PANTHER" id="PTHR18952">
    <property type="entry name" value="CARBONIC ANHYDRASE"/>
    <property type="match status" value="1"/>
</dbReference>
<dbReference type="AlphaFoldDB" id="A0A8S9TPL2"/>
<evidence type="ECO:0000313" key="9">
    <source>
        <dbReference type="EMBL" id="KAF4129923.1"/>
    </source>
</evidence>
<comment type="catalytic activity">
    <reaction evidence="6">
        <text>hydrogencarbonate + H(+) = CO2 + H2O</text>
        <dbReference type="Rhea" id="RHEA:10748"/>
        <dbReference type="ChEBI" id="CHEBI:15377"/>
        <dbReference type="ChEBI" id="CHEBI:15378"/>
        <dbReference type="ChEBI" id="CHEBI:16526"/>
        <dbReference type="ChEBI" id="CHEBI:17544"/>
        <dbReference type="EC" id="4.2.1.1"/>
    </reaction>
</comment>
<keyword evidence="7" id="KW-0732">Signal</keyword>
<dbReference type="Gene3D" id="3.10.200.10">
    <property type="entry name" value="Alpha carbonic anhydrase"/>
    <property type="match status" value="1"/>
</dbReference>
<dbReference type="InterPro" id="IPR036398">
    <property type="entry name" value="CA_dom_sf"/>
</dbReference>
<feature type="domain" description="Alpha-carbonic anhydrase" evidence="8">
    <location>
        <begin position="1"/>
        <end position="193"/>
    </location>
</feature>
<name>A0A8S9TPL2_PHYIN</name>
<evidence type="ECO:0000256" key="7">
    <source>
        <dbReference type="SAM" id="SignalP"/>
    </source>
</evidence>
<dbReference type="EC" id="4.2.1.1" evidence="2"/>
<dbReference type="SUPFAM" id="SSF51069">
    <property type="entry name" value="Carbonic anhydrase"/>
    <property type="match status" value="1"/>
</dbReference>
<dbReference type="InterPro" id="IPR001148">
    <property type="entry name" value="CA_dom"/>
</dbReference>
<feature type="signal peptide" evidence="7">
    <location>
        <begin position="1"/>
        <end position="22"/>
    </location>
</feature>
<proteinExistence type="inferred from homology"/>
<gene>
    <name evidence="9" type="ORF">GN958_ATG20882</name>
</gene>
<dbReference type="CDD" id="cd03124">
    <property type="entry name" value="alpha_CA_prokaryotic_like"/>
    <property type="match status" value="1"/>
</dbReference>
<evidence type="ECO:0000256" key="1">
    <source>
        <dbReference type="ARBA" id="ARBA00010718"/>
    </source>
</evidence>
<dbReference type="PANTHER" id="PTHR18952:SF265">
    <property type="entry name" value="CARBONIC ANHYDRASE"/>
    <property type="match status" value="1"/>
</dbReference>
<evidence type="ECO:0000313" key="10">
    <source>
        <dbReference type="Proteomes" id="UP000704712"/>
    </source>
</evidence>
<keyword evidence="3" id="KW-0479">Metal-binding</keyword>
<dbReference type="GO" id="GO:0008270">
    <property type="term" value="F:zinc ion binding"/>
    <property type="evidence" value="ECO:0007669"/>
    <property type="project" value="InterPro"/>
</dbReference>
<dbReference type="Pfam" id="PF00194">
    <property type="entry name" value="Carb_anhydrase"/>
    <property type="match status" value="1"/>
</dbReference>